<name>X1TLB1_9ZZZZ</name>
<dbReference type="CDD" id="cd00757">
    <property type="entry name" value="ThiF_MoeB_HesA_family"/>
    <property type="match status" value="1"/>
</dbReference>
<dbReference type="InterPro" id="IPR035985">
    <property type="entry name" value="Ubiquitin-activating_enz"/>
</dbReference>
<reference evidence="2" key="1">
    <citation type="journal article" date="2014" name="Front. Microbiol.">
        <title>High frequency of phylogenetically diverse reductive dehalogenase-homologous genes in deep subseafloor sedimentary metagenomes.</title>
        <authorList>
            <person name="Kawai M."/>
            <person name="Futagami T."/>
            <person name="Toyoda A."/>
            <person name="Takaki Y."/>
            <person name="Nishi S."/>
            <person name="Hori S."/>
            <person name="Arai W."/>
            <person name="Tsubouchi T."/>
            <person name="Morono Y."/>
            <person name="Uchiyama I."/>
            <person name="Ito T."/>
            <person name="Fujiyama A."/>
            <person name="Inagaki F."/>
            <person name="Takami H."/>
        </authorList>
    </citation>
    <scope>NUCLEOTIDE SEQUENCE</scope>
    <source>
        <strain evidence="2">Expedition CK06-06</strain>
    </source>
</reference>
<protein>
    <recommendedName>
        <fullName evidence="1">THIF-type NAD/FAD binding fold domain-containing protein</fullName>
    </recommendedName>
</protein>
<comment type="caution">
    <text evidence="2">The sequence shown here is derived from an EMBL/GenBank/DDBJ whole genome shotgun (WGS) entry which is preliminary data.</text>
</comment>
<dbReference type="Gene3D" id="3.40.50.720">
    <property type="entry name" value="NAD(P)-binding Rossmann-like Domain"/>
    <property type="match status" value="1"/>
</dbReference>
<dbReference type="SUPFAM" id="SSF69572">
    <property type="entry name" value="Activating enzymes of the ubiquitin-like proteins"/>
    <property type="match status" value="1"/>
</dbReference>
<dbReference type="EMBL" id="BARW01020486">
    <property type="protein sequence ID" value="GAI92151.1"/>
    <property type="molecule type" value="Genomic_DNA"/>
</dbReference>
<dbReference type="PANTHER" id="PTHR10953:SF102">
    <property type="entry name" value="ADENYLYLTRANSFERASE AND SULFURTRANSFERASE MOCS3"/>
    <property type="match status" value="1"/>
</dbReference>
<feature type="non-terminal residue" evidence="2">
    <location>
        <position position="149"/>
    </location>
</feature>
<dbReference type="GO" id="GO:0008641">
    <property type="term" value="F:ubiquitin-like modifier activating enzyme activity"/>
    <property type="evidence" value="ECO:0007669"/>
    <property type="project" value="InterPro"/>
</dbReference>
<feature type="domain" description="THIF-type NAD/FAD binding fold" evidence="1">
    <location>
        <begin position="13"/>
        <end position="147"/>
    </location>
</feature>
<dbReference type="Pfam" id="PF00899">
    <property type="entry name" value="ThiF"/>
    <property type="match status" value="1"/>
</dbReference>
<dbReference type="AlphaFoldDB" id="X1TLB1"/>
<organism evidence="2">
    <name type="scientific">marine sediment metagenome</name>
    <dbReference type="NCBI Taxonomy" id="412755"/>
    <lineage>
        <taxon>unclassified sequences</taxon>
        <taxon>metagenomes</taxon>
        <taxon>ecological metagenomes</taxon>
    </lineage>
</organism>
<gene>
    <name evidence="2" type="ORF">S12H4_34594</name>
</gene>
<evidence type="ECO:0000313" key="2">
    <source>
        <dbReference type="EMBL" id="GAI92151.1"/>
    </source>
</evidence>
<dbReference type="InterPro" id="IPR000594">
    <property type="entry name" value="ThiF_NAD_FAD-bd"/>
</dbReference>
<sequence>MKNILTKAQKERYSRQILSPSIGEEGQEKLSKVRVLQIGAGGLGSPFALYIVAAGIKELTIIDNDTLSISNLQRQILYNEAQVGKEKVHAAKERLSNLNSEVEIKVHNDYLDENSIKKYIKNKDFIVDCSDNFKTKFLVNKVAIDYNLK</sequence>
<dbReference type="GO" id="GO:0005737">
    <property type="term" value="C:cytoplasm"/>
    <property type="evidence" value="ECO:0007669"/>
    <property type="project" value="TreeGrafter"/>
</dbReference>
<evidence type="ECO:0000259" key="1">
    <source>
        <dbReference type="Pfam" id="PF00899"/>
    </source>
</evidence>
<dbReference type="InterPro" id="IPR045886">
    <property type="entry name" value="ThiF/MoeB/HesA"/>
</dbReference>
<dbReference type="PANTHER" id="PTHR10953">
    <property type="entry name" value="UBIQUITIN-ACTIVATING ENZYME E1"/>
    <property type="match status" value="1"/>
</dbReference>
<accession>X1TLB1</accession>
<dbReference type="GO" id="GO:0004792">
    <property type="term" value="F:thiosulfate-cyanide sulfurtransferase activity"/>
    <property type="evidence" value="ECO:0007669"/>
    <property type="project" value="TreeGrafter"/>
</dbReference>
<proteinExistence type="predicted"/>
<dbReference type="GO" id="GO:0016779">
    <property type="term" value="F:nucleotidyltransferase activity"/>
    <property type="evidence" value="ECO:0007669"/>
    <property type="project" value="TreeGrafter"/>
</dbReference>